<feature type="domain" description="Peptidase M16 C-terminal" evidence="3">
    <location>
        <begin position="198"/>
        <end position="328"/>
    </location>
</feature>
<feature type="compositionally biased region" description="Polar residues" evidence="1">
    <location>
        <begin position="758"/>
        <end position="773"/>
    </location>
</feature>
<dbReference type="SUPFAM" id="SSF63411">
    <property type="entry name" value="LuxS/MPP-like metallohydrolase"/>
    <property type="match status" value="3"/>
</dbReference>
<evidence type="ECO:0000313" key="5">
    <source>
        <dbReference type="Proteomes" id="UP000530660"/>
    </source>
</evidence>
<dbReference type="InterPro" id="IPR011765">
    <property type="entry name" value="Pept_M16_N"/>
</dbReference>
<dbReference type="InterPro" id="IPR007863">
    <property type="entry name" value="Peptidase_M16_C"/>
</dbReference>
<name>A0A7J7IJZ0_9RHOD</name>
<sequence>MSSWKSVGQVNVGTEHHRIPVEKYCSTVTGMVVYLAQVPGPLVTGTIVVATEARDHAGEPHCLEHLVFMGSESYPFKGVLDQVANRSLAQGTNAWTDTDHTAYTVTTVGTDGFLNVLPIFLDHVLFPLLRDSAFETEVYHLVGETCADAGVVYSEMEARENTAESKGMLLAMRHLYGDPEHCGYAAETGGLLEQLRRLTNERIRAYHRQFYRADNLALIVCGLLHRQVLFETLSRFEKRLPNKFEWNEPRPWSRPVPQPPCQGVLIDRVLFPAERVDEKDVDSDETGMVLIGWRGPAIDDLLTRTAIELMNDYLSESGTSPLQEALVELDDPYCNEVTFNQMDFRVTANVLQVENVPLHRLDKVFDRVMMVLRETYERGIDVGGRLRTLIQRRRRQYFASLEDGANDSLVSVFIPDFLYNDRHDAEYLGRALDVPGILVTLAERDESFWREEILRRWYLPGAGRLDASLVSCVICEPSKAEATRLREEAIRRVEERQRHLSAAERAALDKRLAQAVAENQVEAPEEWLPRGPGAAEIACISRFRVETLRIDDVGSGIRLQIDDVDSEFVRLTALLDSRDLSGRQRLLLPVLLETLFSTRVGERSHREVMNALLEDTVDYGCSIGIVNAGGGSSTGFATGPFAQSISVTIKAERAMYEACVRWLFDILYRTRFERARVRVAAHKLLNDVAQHRRDGPSLVNCLSNEMLYSDVDRSNCSAVAPLRQRKLLWQMLNLLRDPNDKDNDDDDDDDDDDDWTESEPTAGNAITTTLHQGTSSASSVLRSAAELLDELEVLRRTLTSPGKVFLHAVLHRDSELEVLLKPWRESFGIISGMFPNGNGPLPAHPNLAQFSYEVRPSREIPRLGLVAGVDGIDSSFAEIIANGPSDFQDADYPLYLVLFELLGALEGPLWHDIRGLGLAYGYDLHCSPESGTLSFTLYRSTAFGTALSAALRVLETYRSRPHEAIHQRAVESACSGVLCTLLTREGTVESAAMQRLFNSCRRIEGDFTGDLIARVIRIECEQVIAFASRALRAFIPEHCFVVVVTNPGNITEAIDSLQVTGLPHVKSIESLDNFFALEKASDVFASKS</sequence>
<dbReference type="Proteomes" id="UP000530660">
    <property type="component" value="Unassembled WGS sequence"/>
</dbReference>
<dbReference type="PANTHER" id="PTHR43016:SF16">
    <property type="entry name" value="METALLOPROTEASE, PUTATIVE (AFU_ORTHOLOGUE AFUA_4G07610)-RELATED"/>
    <property type="match status" value="1"/>
</dbReference>
<dbReference type="Pfam" id="PF00675">
    <property type="entry name" value="Peptidase_M16"/>
    <property type="match status" value="1"/>
</dbReference>
<protein>
    <submittedName>
        <fullName evidence="4">Uncharacterized protein</fullName>
    </submittedName>
</protein>
<feature type="domain" description="Peptidase M16 N-terminal" evidence="2">
    <location>
        <begin position="52"/>
        <end position="139"/>
    </location>
</feature>
<proteinExistence type="predicted"/>
<dbReference type="Pfam" id="PF05193">
    <property type="entry name" value="Peptidase_M16_C"/>
    <property type="match status" value="1"/>
</dbReference>
<dbReference type="EMBL" id="VWRR01000008">
    <property type="protein sequence ID" value="KAF6003004.1"/>
    <property type="molecule type" value="Genomic_DNA"/>
</dbReference>
<dbReference type="FunFam" id="3.30.830.10:FF:000015">
    <property type="entry name" value="Putative zinc metalloprotease"/>
    <property type="match status" value="1"/>
</dbReference>
<evidence type="ECO:0000259" key="2">
    <source>
        <dbReference type="Pfam" id="PF00675"/>
    </source>
</evidence>
<dbReference type="InterPro" id="IPR011249">
    <property type="entry name" value="Metalloenz_LuxS/M16"/>
</dbReference>
<evidence type="ECO:0000259" key="3">
    <source>
        <dbReference type="Pfam" id="PF05193"/>
    </source>
</evidence>
<evidence type="ECO:0000256" key="1">
    <source>
        <dbReference type="SAM" id="MobiDB-lite"/>
    </source>
</evidence>
<feature type="region of interest" description="Disordered" evidence="1">
    <location>
        <begin position="739"/>
        <end position="773"/>
    </location>
</feature>
<comment type="caution">
    <text evidence="4">The sequence shown here is derived from an EMBL/GenBank/DDBJ whole genome shotgun (WGS) entry which is preliminary data.</text>
</comment>
<dbReference type="Gene3D" id="3.30.830.10">
    <property type="entry name" value="Metalloenzyme, LuxS/M16 peptidase-like"/>
    <property type="match status" value="4"/>
</dbReference>
<dbReference type="OrthoDB" id="4953at2759"/>
<dbReference type="GO" id="GO:0046872">
    <property type="term" value="F:metal ion binding"/>
    <property type="evidence" value="ECO:0007669"/>
    <property type="project" value="InterPro"/>
</dbReference>
<feature type="compositionally biased region" description="Acidic residues" evidence="1">
    <location>
        <begin position="742"/>
        <end position="757"/>
    </location>
</feature>
<gene>
    <name evidence="4" type="ORF">F1559_002399</name>
</gene>
<keyword evidence="5" id="KW-1185">Reference proteome</keyword>
<evidence type="ECO:0000313" key="4">
    <source>
        <dbReference type="EMBL" id="KAF6003004.1"/>
    </source>
</evidence>
<accession>A0A7J7IJZ0</accession>
<organism evidence="4 5">
    <name type="scientific">Cyanidiococcus yangmingshanensis</name>
    <dbReference type="NCBI Taxonomy" id="2690220"/>
    <lineage>
        <taxon>Eukaryota</taxon>
        <taxon>Rhodophyta</taxon>
        <taxon>Bangiophyceae</taxon>
        <taxon>Cyanidiales</taxon>
        <taxon>Cyanidiaceae</taxon>
        <taxon>Cyanidiococcus</taxon>
    </lineage>
</organism>
<reference evidence="4 5" key="1">
    <citation type="journal article" date="2020" name="J. Phycol.">
        <title>Comparative genome analysis reveals Cyanidiococcus gen. nov., a new extremophilic red algal genus sister to Cyanidioschyzon (Cyanidioschyzonaceae, Rhodophyta).</title>
        <authorList>
            <person name="Liu S.-L."/>
            <person name="Chiang Y.-R."/>
            <person name="Yoon H.S."/>
            <person name="Fu H.-Y."/>
        </authorList>
    </citation>
    <scope>NUCLEOTIDE SEQUENCE [LARGE SCALE GENOMIC DNA]</scope>
    <source>
        <strain evidence="4 5">THAL066</strain>
    </source>
</reference>
<dbReference type="AlphaFoldDB" id="A0A7J7IJZ0"/>
<dbReference type="PANTHER" id="PTHR43016">
    <property type="entry name" value="PRESEQUENCE PROTEASE"/>
    <property type="match status" value="1"/>
</dbReference>